<dbReference type="EMBL" id="CP045851">
    <property type="protein sequence ID" value="QGG96507.1"/>
    <property type="molecule type" value="Genomic_DNA"/>
</dbReference>
<evidence type="ECO:0000313" key="3">
    <source>
        <dbReference type="Proteomes" id="UP000334019"/>
    </source>
</evidence>
<keyword evidence="1" id="KW-0812">Transmembrane</keyword>
<dbReference type="AlphaFoldDB" id="A0A5Q2RQU0"/>
<feature type="transmembrane region" description="Helical" evidence="1">
    <location>
        <begin position="109"/>
        <end position="128"/>
    </location>
</feature>
<dbReference type="Pfam" id="PF13687">
    <property type="entry name" value="DUF4153"/>
    <property type="match status" value="1"/>
</dbReference>
<gene>
    <name evidence="2" type="ORF">GH723_16135</name>
</gene>
<dbReference type="KEGG" id="atq:GH723_16135"/>
<protein>
    <submittedName>
        <fullName evidence="2">DUF4173 domain-containing protein</fullName>
    </submittedName>
</protein>
<reference evidence="2 3" key="1">
    <citation type="submission" date="2019-11" db="EMBL/GenBank/DDBJ databases">
        <authorList>
            <person name="He Y."/>
        </authorList>
    </citation>
    <scope>NUCLEOTIDE SEQUENCE [LARGE SCALE GENOMIC DNA]</scope>
    <source>
        <strain evidence="2 3">SCSIO 58843</strain>
    </source>
</reference>
<dbReference type="InterPro" id="IPR025291">
    <property type="entry name" value="DUF4153"/>
</dbReference>
<organism evidence="2 3">
    <name type="scientific">Actinomarinicola tropica</name>
    <dbReference type="NCBI Taxonomy" id="2789776"/>
    <lineage>
        <taxon>Bacteria</taxon>
        <taxon>Bacillati</taxon>
        <taxon>Actinomycetota</taxon>
        <taxon>Acidimicrobiia</taxon>
        <taxon>Acidimicrobiales</taxon>
        <taxon>Iamiaceae</taxon>
        <taxon>Actinomarinicola</taxon>
    </lineage>
</organism>
<accession>A0A5Q2RQU0</accession>
<feature type="transmembrane region" description="Helical" evidence="1">
    <location>
        <begin position="262"/>
        <end position="284"/>
    </location>
</feature>
<name>A0A5Q2RQU0_9ACTN</name>
<dbReference type="Proteomes" id="UP000334019">
    <property type="component" value="Chromosome"/>
</dbReference>
<feature type="transmembrane region" description="Helical" evidence="1">
    <location>
        <begin position="62"/>
        <end position="80"/>
    </location>
</feature>
<proteinExistence type="predicted"/>
<keyword evidence="1" id="KW-0472">Membrane</keyword>
<evidence type="ECO:0000256" key="1">
    <source>
        <dbReference type="SAM" id="Phobius"/>
    </source>
</evidence>
<feature type="transmembrane region" description="Helical" evidence="1">
    <location>
        <begin position="87"/>
        <end position="103"/>
    </location>
</feature>
<keyword evidence="1" id="KW-1133">Transmembrane helix</keyword>
<feature type="transmembrane region" description="Helical" evidence="1">
    <location>
        <begin position="367"/>
        <end position="392"/>
    </location>
</feature>
<feature type="transmembrane region" description="Helical" evidence="1">
    <location>
        <begin position="304"/>
        <end position="323"/>
    </location>
</feature>
<feature type="transmembrane region" description="Helical" evidence="1">
    <location>
        <begin position="185"/>
        <end position="212"/>
    </location>
</feature>
<keyword evidence="3" id="KW-1185">Reference proteome</keyword>
<feature type="transmembrane region" description="Helical" evidence="1">
    <location>
        <begin position="335"/>
        <end position="355"/>
    </location>
</feature>
<evidence type="ECO:0000313" key="2">
    <source>
        <dbReference type="EMBL" id="QGG96507.1"/>
    </source>
</evidence>
<feature type="transmembrane region" description="Helical" evidence="1">
    <location>
        <begin position="399"/>
        <end position="419"/>
    </location>
</feature>
<feature type="transmembrane region" description="Helical" evidence="1">
    <location>
        <begin position="218"/>
        <end position="241"/>
    </location>
</feature>
<sequence length="507" mass="51785">MHGGAHVNQADGGAVSIDDGAAAAVPSPPRGGSSRTTARWTLVALLAAGVATDLVLRSRIDGAAGTAGVVAVVGAVLVGGRVANRQARAVLATAALVALVLVVRRSPWLVAVDVVALAGLLLLGTTLARSGSLLDLRLGALLHRGLRVVVGGLEAPALVLDRLAAAVPLTSEPARGRLRVAARGVGLALPVVVVVGALLASADAVFASFFSLPVDPAAWLGHLLLTLAGVWAAAAVLWLALDDRDAPAAPVGPQLGVVEGTIVLGSLVALYSLFVLAQVVAEVGGDSYVLRTTGLTAAEHARSGFFQLLWAAGVTLAVILGIHRAAGPSARGSRVLAVLQVAAAVLTVAVVGVAVRRLGLYEDAFGLTILRFVSTVAAWWLGVVMLLTAVYVSRPWRRTWLPAAVGASALIVLVGLNVANPERIVVEHNLARSSDGRHVDVGYLLGLSDDAVPALVDASASAPPEVRGQIAATLCARQRVRNEDPWFAANLAAHRAERSLTDLCGPG</sequence>